<proteinExistence type="predicted"/>
<evidence type="ECO:0000313" key="2">
    <source>
        <dbReference type="EMBL" id="CAH3123776.1"/>
    </source>
</evidence>
<accession>A0ABN8NWG0</accession>
<dbReference type="PRINTS" id="PR00633">
    <property type="entry name" value="RCCNDNSATION"/>
</dbReference>
<dbReference type="SUPFAM" id="SSF50985">
    <property type="entry name" value="RCC1/BLIP-II"/>
    <property type="match status" value="1"/>
</dbReference>
<organism evidence="2 3">
    <name type="scientific">Porites lobata</name>
    <dbReference type="NCBI Taxonomy" id="104759"/>
    <lineage>
        <taxon>Eukaryota</taxon>
        <taxon>Metazoa</taxon>
        <taxon>Cnidaria</taxon>
        <taxon>Anthozoa</taxon>
        <taxon>Hexacorallia</taxon>
        <taxon>Scleractinia</taxon>
        <taxon>Fungiina</taxon>
        <taxon>Poritidae</taxon>
        <taxon>Porites</taxon>
    </lineage>
</organism>
<name>A0ABN8NWG0_9CNID</name>
<dbReference type="PANTHER" id="PTHR46849:SF1">
    <property type="entry name" value="RCC1 DOMAIN-CONTAINING PROTEIN 1"/>
    <property type="match status" value="1"/>
</dbReference>
<dbReference type="PROSITE" id="PS00626">
    <property type="entry name" value="RCC1_2"/>
    <property type="match status" value="1"/>
</dbReference>
<reference evidence="2 3" key="1">
    <citation type="submission" date="2022-05" db="EMBL/GenBank/DDBJ databases">
        <authorList>
            <consortium name="Genoscope - CEA"/>
            <person name="William W."/>
        </authorList>
    </citation>
    <scope>NUCLEOTIDE SEQUENCE [LARGE SCALE GENOMIC DNA]</scope>
</reference>
<dbReference type="InterPro" id="IPR000408">
    <property type="entry name" value="Reg_chr_condens"/>
</dbReference>
<dbReference type="InterPro" id="IPR009091">
    <property type="entry name" value="RCC1/BLIP-II"/>
</dbReference>
<dbReference type="PANTHER" id="PTHR46849">
    <property type="entry name" value="RCC1 DOMAIN-CONTAINING PROTEIN 1"/>
    <property type="match status" value="1"/>
</dbReference>
<dbReference type="InterPro" id="IPR052830">
    <property type="entry name" value="RCC1_domain-containing"/>
</dbReference>
<gene>
    <name evidence="2" type="ORF">PLOB_00030290</name>
</gene>
<evidence type="ECO:0000256" key="1">
    <source>
        <dbReference type="PROSITE-ProRule" id="PRU00235"/>
    </source>
</evidence>
<sequence length="401" mass="43335">MAETEGNASLKRKINSEGNFEVYGFGYNGFKQLGGHIFEGDQEPPQNSSYCISKSSLLYPLALNVPRVSSIVASWSSTVFVKENGTVQTMGWIPGTKEGGEVGNLLPDYFVTDACCSWRQLAFLTSDGNCVLWSDYTNEQSHPRTFEAGNRKFMAAGCLESSCILLSGKHICCTDDGQAGFVLHEQDQNATKDLNKPASMIFKPMDLLKQMTSIACGKEHALLLSSSGEVYSLGNGSRGQLGRGLIVEEQSAAVIPALEGIKIQFIAVGGWHSAAISESGDLYMWGWNETGQLGLSVNHDDTDDDRQTATSGKVPCQTFPVPVDFPGDLDVMTVSCGSRHTGAIAGDGSVWTWGWGHYGQLGHGDTVSKYTPSQVQFFSSLKHKAKTLCCGDWSTFVITAK</sequence>
<evidence type="ECO:0000313" key="3">
    <source>
        <dbReference type="Proteomes" id="UP001159405"/>
    </source>
</evidence>
<feature type="repeat" description="RCC1" evidence="1">
    <location>
        <begin position="228"/>
        <end position="279"/>
    </location>
</feature>
<protein>
    <submittedName>
        <fullName evidence="2">Uncharacterized protein</fullName>
    </submittedName>
</protein>
<dbReference type="Gene3D" id="2.130.10.30">
    <property type="entry name" value="Regulator of chromosome condensation 1/beta-lactamase-inhibitor protein II"/>
    <property type="match status" value="2"/>
</dbReference>
<dbReference type="PROSITE" id="PS50012">
    <property type="entry name" value="RCC1_3"/>
    <property type="match status" value="3"/>
</dbReference>
<keyword evidence="3" id="KW-1185">Reference proteome</keyword>
<dbReference type="Proteomes" id="UP001159405">
    <property type="component" value="Unassembled WGS sequence"/>
</dbReference>
<feature type="repeat" description="RCC1" evidence="1">
    <location>
        <begin position="280"/>
        <end position="347"/>
    </location>
</feature>
<dbReference type="Pfam" id="PF00415">
    <property type="entry name" value="RCC1"/>
    <property type="match status" value="3"/>
</dbReference>
<dbReference type="EMBL" id="CALNXK010000039">
    <property type="protein sequence ID" value="CAH3123776.1"/>
    <property type="molecule type" value="Genomic_DNA"/>
</dbReference>
<feature type="repeat" description="RCC1" evidence="1">
    <location>
        <begin position="348"/>
        <end position="401"/>
    </location>
</feature>
<comment type="caution">
    <text evidence="2">The sequence shown here is derived from an EMBL/GenBank/DDBJ whole genome shotgun (WGS) entry which is preliminary data.</text>
</comment>